<dbReference type="PROSITE" id="PS00678">
    <property type="entry name" value="WD_REPEATS_1"/>
    <property type="match status" value="1"/>
</dbReference>
<feature type="region of interest" description="Disordered" evidence="4">
    <location>
        <begin position="511"/>
        <end position="544"/>
    </location>
</feature>
<dbReference type="InterPro" id="IPR020472">
    <property type="entry name" value="WD40_PAC1"/>
</dbReference>
<dbReference type="PRINTS" id="PR00320">
    <property type="entry name" value="GPROTEINBRPT"/>
</dbReference>
<reference evidence="6 7" key="1">
    <citation type="submission" date="2019-02" db="EMBL/GenBank/DDBJ databases">
        <title>Deep-cultivation of Planctomycetes and their phenomic and genomic characterization uncovers novel biology.</title>
        <authorList>
            <person name="Wiegand S."/>
            <person name="Jogler M."/>
            <person name="Boedeker C."/>
            <person name="Pinto D."/>
            <person name="Vollmers J."/>
            <person name="Rivas-Marin E."/>
            <person name="Kohn T."/>
            <person name="Peeters S.H."/>
            <person name="Heuer A."/>
            <person name="Rast P."/>
            <person name="Oberbeckmann S."/>
            <person name="Bunk B."/>
            <person name="Jeske O."/>
            <person name="Meyerdierks A."/>
            <person name="Storesund J.E."/>
            <person name="Kallscheuer N."/>
            <person name="Luecker S."/>
            <person name="Lage O.M."/>
            <person name="Pohl T."/>
            <person name="Merkel B.J."/>
            <person name="Hornburger P."/>
            <person name="Mueller R.-W."/>
            <person name="Bruemmer F."/>
            <person name="Labrenz M."/>
            <person name="Spormann A.M."/>
            <person name="Op den Camp H."/>
            <person name="Overmann J."/>
            <person name="Amann R."/>
            <person name="Jetten M.S.M."/>
            <person name="Mascher T."/>
            <person name="Medema M.H."/>
            <person name="Devos D.P."/>
            <person name="Kaster A.-K."/>
            <person name="Ovreas L."/>
            <person name="Rohde M."/>
            <person name="Galperin M.Y."/>
            <person name="Jogler C."/>
        </authorList>
    </citation>
    <scope>NUCLEOTIDE SEQUENCE [LARGE SCALE GENOMIC DNA]</scope>
    <source>
        <strain evidence="6 7">Pla110</strain>
    </source>
</reference>
<dbReference type="KEGG" id="plon:Pla110_17170"/>
<dbReference type="PANTHER" id="PTHR19848">
    <property type="entry name" value="WD40 REPEAT PROTEIN"/>
    <property type="match status" value="1"/>
</dbReference>
<evidence type="ECO:0000256" key="4">
    <source>
        <dbReference type="SAM" id="MobiDB-lite"/>
    </source>
</evidence>
<evidence type="ECO:0000313" key="7">
    <source>
        <dbReference type="Proteomes" id="UP000317178"/>
    </source>
</evidence>
<feature type="domain" description="Cytochrome C Planctomycete-type" evidence="5">
    <location>
        <begin position="71"/>
        <end position="126"/>
    </location>
</feature>
<organism evidence="6 7">
    <name type="scientific">Polystyrenella longa</name>
    <dbReference type="NCBI Taxonomy" id="2528007"/>
    <lineage>
        <taxon>Bacteria</taxon>
        <taxon>Pseudomonadati</taxon>
        <taxon>Planctomycetota</taxon>
        <taxon>Planctomycetia</taxon>
        <taxon>Planctomycetales</taxon>
        <taxon>Planctomycetaceae</taxon>
        <taxon>Polystyrenella</taxon>
    </lineage>
</organism>
<dbReference type="PROSITE" id="PS50082">
    <property type="entry name" value="WD_REPEATS_2"/>
    <property type="match status" value="5"/>
</dbReference>
<dbReference type="Pfam" id="PF00400">
    <property type="entry name" value="WD40"/>
    <property type="match status" value="9"/>
</dbReference>
<feature type="repeat" description="WD" evidence="3">
    <location>
        <begin position="441"/>
        <end position="475"/>
    </location>
</feature>
<dbReference type="InterPro" id="IPR015943">
    <property type="entry name" value="WD40/YVTN_repeat-like_dom_sf"/>
</dbReference>
<feature type="repeat" description="WD" evidence="3">
    <location>
        <begin position="781"/>
        <end position="822"/>
    </location>
</feature>
<evidence type="ECO:0000256" key="2">
    <source>
        <dbReference type="ARBA" id="ARBA00022737"/>
    </source>
</evidence>
<dbReference type="PANTHER" id="PTHR19848:SF8">
    <property type="entry name" value="F-BOX AND WD REPEAT DOMAIN CONTAINING 7"/>
    <property type="match status" value="1"/>
</dbReference>
<dbReference type="PROSITE" id="PS50294">
    <property type="entry name" value="WD_REPEATS_REGION"/>
    <property type="match status" value="4"/>
</dbReference>
<keyword evidence="7" id="KW-1185">Reference proteome</keyword>
<evidence type="ECO:0000313" key="6">
    <source>
        <dbReference type="EMBL" id="QDU79995.1"/>
    </source>
</evidence>
<evidence type="ECO:0000256" key="1">
    <source>
        <dbReference type="ARBA" id="ARBA00022574"/>
    </source>
</evidence>
<sequence>MKTIPMKNSLNSIHTSLIFTGMLCVGFFFSDSNILKADEEAELKPIQFEDPKLDHPVNFEDEILPILENNCIACHNMSNAESDLNLEELELMLKGGFRGPGLVPGKPDESLIFQVAARHEEPFMPPLPNEIEAKELTPLELGILRQWILEGAKVDGEGQMSQLAWQPLPAHLQAIYAVSMSPWGRYVAAGRSNRISIFDIGTQSEVAQLTDPNLAELQLEGNPFYQGNVAHRDFVQSLAYSPDGNTLASAGYRVIKLWKRVDQPLVSQFELPQDIVSITADPATRLAAVALADHSIALVQLSDGQVLKTLSGHTDRVNELVFLPENQLATVSADRTLRLWNTAEGTLLGQTEATAALTNLIAGADGSLYTGDAEGKVQVWTEGESGYQLKQEWPTHQGVIHDLALVAEGKSIASAGADGTIHIRQLADGAETAKLDQGAPVTSIYLRPDQQVLLAGSENGVIKFWQLSDGKMLGEAKDNLLEERAKIEAQQKQEIAQQLFVIAETSVTAADKNKTERDESLTKTKEELEKAKAAVPEAEKNKTAADEALAAAQAELEKDKENADLKKKVEEADKKAKEAVTAVEQAMKSLVSQERSAKLAEEAVTKAIERQQAATAHKATRETEKAAADATLKTATDAAAGAVAAIKDLSPMSNGAYCLSVSADQTVQLWSPVTMQPLDAFNLLPQPVVDASSLSGQQFVTGAGKSLAVWSLTPDWKLTTTLGPPADEPLNISGSPFSSRVLSIDISPDGKLLVAGGGDPSRTGELIIYNLETGEILQNIENAHSDTVLTVKFSRDGQYILSGAADKFVKIHKVADGSFVRSFEGHTHHVLGVDWKADGSIIASSSADNSVKVWNVETGEQIRTISGFGKQVTGLEFIGTTGNIVDSAGDKTVRLHNTADGKGLKTYAGGTDFMYTVDTTRDGKLVVSGGQDGTLRVWNGEDAKSVMTVAPREK</sequence>
<dbReference type="EMBL" id="CP036281">
    <property type="protein sequence ID" value="QDU79995.1"/>
    <property type="molecule type" value="Genomic_DNA"/>
</dbReference>
<feature type="repeat" description="WD" evidence="3">
    <location>
        <begin position="823"/>
        <end position="864"/>
    </location>
</feature>
<dbReference type="CDD" id="cd00200">
    <property type="entry name" value="WD40"/>
    <property type="match status" value="1"/>
</dbReference>
<proteinExistence type="predicted"/>
<feature type="repeat" description="WD" evidence="3">
    <location>
        <begin position="310"/>
        <end position="350"/>
    </location>
</feature>
<keyword evidence="1 3" id="KW-0853">WD repeat</keyword>
<dbReference type="Proteomes" id="UP000317178">
    <property type="component" value="Chromosome"/>
</dbReference>
<dbReference type="Pfam" id="PF07635">
    <property type="entry name" value="PSCyt1"/>
    <property type="match status" value="1"/>
</dbReference>
<name>A0A518CL93_9PLAN</name>
<evidence type="ECO:0000256" key="3">
    <source>
        <dbReference type="PROSITE-ProRule" id="PRU00221"/>
    </source>
</evidence>
<dbReference type="SMART" id="SM00320">
    <property type="entry name" value="WD40"/>
    <property type="match status" value="12"/>
</dbReference>
<dbReference type="InterPro" id="IPR011429">
    <property type="entry name" value="Cyt_c_Planctomycete-type"/>
</dbReference>
<feature type="repeat" description="WD" evidence="3">
    <location>
        <begin position="907"/>
        <end position="948"/>
    </location>
</feature>
<dbReference type="InterPro" id="IPR011047">
    <property type="entry name" value="Quinoprotein_ADH-like_sf"/>
</dbReference>
<dbReference type="InterPro" id="IPR001680">
    <property type="entry name" value="WD40_rpt"/>
</dbReference>
<keyword evidence="2" id="KW-0677">Repeat</keyword>
<dbReference type="InterPro" id="IPR036322">
    <property type="entry name" value="WD40_repeat_dom_sf"/>
</dbReference>
<evidence type="ECO:0000259" key="5">
    <source>
        <dbReference type="Pfam" id="PF07635"/>
    </source>
</evidence>
<gene>
    <name evidence="6" type="primary">smc_5</name>
    <name evidence="6" type="ORF">Pla110_17170</name>
</gene>
<dbReference type="InterPro" id="IPR019775">
    <property type="entry name" value="WD40_repeat_CS"/>
</dbReference>
<dbReference type="SUPFAM" id="SSF50998">
    <property type="entry name" value="Quinoprotein alcohol dehydrogenase-like"/>
    <property type="match status" value="1"/>
</dbReference>
<dbReference type="Gene3D" id="2.130.10.10">
    <property type="entry name" value="YVTN repeat-like/Quinoprotein amine dehydrogenase"/>
    <property type="match status" value="4"/>
</dbReference>
<protein>
    <submittedName>
        <fullName evidence="6">Chromosome partition protein Smc</fullName>
    </submittedName>
</protein>
<dbReference type="AlphaFoldDB" id="A0A518CL93"/>
<dbReference type="SUPFAM" id="SSF50978">
    <property type="entry name" value="WD40 repeat-like"/>
    <property type="match status" value="1"/>
</dbReference>
<accession>A0A518CL93</accession>